<comment type="subcellular location">
    <subcellularLocation>
        <location evidence="1">Membrane</location>
        <topology evidence="1">Multi-pass membrane protein</topology>
    </subcellularLocation>
</comment>
<sequence>MEWETEMWAASALSLICIIIAPYVSPPWLLSLFVVLICALLFLIKKSRYTSVSIAAIAVFYGLELIPLVVFSTTFAIVIMGETAYRIAGRGTKGYIPFTIVAFVSAFMVMMYSGYNVPFVAVTGVIVALMLHSILRDRQDSIFIETLGVAMTMLLFYDIGYHVETTILLIAVIIGFGFAFSSYKLKAADVSGLFSGALMGILLIVFTDVSWFLIMLTFFILGAGTTKFQFKKKTELGVAESHGGVRGYFNVFANGLVSLSGAILYGVTQNPIFIALFLGSVACATSDTLASEIGVVGKTPRLITTFREVPRGTNGGVTIVGELAATAGAVVIAALAYLLHVADPTLVVVTVLAGFFGTNIDSLIGALYENKNLIGNAGTNFLATLLSGIFAMAVYYAFISF</sequence>
<comment type="caution">
    <text evidence="7">The sequence shown here is derived from an EMBL/GenBank/DDBJ whole genome shotgun (WGS) entry which is preliminary data.</text>
</comment>
<evidence type="ECO:0000256" key="5">
    <source>
        <dbReference type="ARBA" id="ARBA00023136"/>
    </source>
</evidence>
<dbReference type="PANTHER" id="PTHR13353">
    <property type="entry name" value="TRANSMEMBRANE PROTEIN 19"/>
    <property type="match status" value="1"/>
</dbReference>
<dbReference type="Pfam" id="PF01940">
    <property type="entry name" value="DUF92"/>
    <property type="match status" value="1"/>
</dbReference>
<feature type="transmembrane region" description="Helical" evidence="6">
    <location>
        <begin position="317"/>
        <end position="339"/>
    </location>
</feature>
<dbReference type="PANTHER" id="PTHR13353:SF5">
    <property type="entry name" value="TRANSMEMBRANE PROTEIN 19"/>
    <property type="match status" value="1"/>
</dbReference>
<evidence type="ECO:0000256" key="4">
    <source>
        <dbReference type="ARBA" id="ARBA00022989"/>
    </source>
</evidence>
<comment type="similarity">
    <text evidence="2">Belongs to the TMEM19 family.</text>
</comment>
<evidence type="ECO:0000256" key="3">
    <source>
        <dbReference type="ARBA" id="ARBA00022692"/>
    </source>
</evidence>
<evidence type="ECO:0000256" key="6">
    <source>
        <dbReference type="SAM" id="Phobius"/>
    </source>
</evidence>
<protein>
    <submittedName>
        <fullName evidence="7">DUF92 domain-containing protein</fullName>
    </submittedName>
</protein>
<dbReference type="RefSeq" id="WP_274924206.1">
    <property type="nucleotide sequence ID" value="NZ_JAKELO010000002.1"/>
</dbReference>
<reference evidence="7" key="1">
    <citation type="submission" date="2022-01" db="EMBL/GenBank/DDBJ databases">
        <title>Draft genome of Methanogenium marinum DSM 15558.</title>
        <authorList>
            <person name="Chen S.-C."/>
            <person name="You Y.-T."/>
        </authorList>
    </citation>
    <scope>NUCLEOTIDE SEQUENCE</scope>
    <source>
        <strain evidence="7">DSM 15558</strain>
    </source>
</reference>
<proteinExistence type="inferred from homology"/>
<dbReference type="EMBL" id="JAKELO010000002">
    <property type="protein sequence ID" value="MDE4907558.1"/>
    <property type="molecule type" value="Genomic_DNA"/>
</dbReference>
<evidence type="ECO:0000256" key="2">
    <source>
        <dbReference type="ARBA" id="ARBA00009012"/>
    </source>
</evidence>
<gene>
    <name evidence="7" type="ORF">L0665_02885</name>
</gene>
<feature type="transmembrane region" description="Helical" evidence="6">
    <location>
        <begin position="166"/>
        <end position="185"/>
    </location>
</feature>
<evidence type="ECO:0000313" key="8">
    <source>
        <dbReference type="Proteomes" id="UP001143747"/>
    </source>
</evidence>
<dbReference type="InterPro" id="IPR002794">
    <property type="entry name" value="DUF92_TMEM19"/>
</dbReference>
<feature type="transmembrane region" description="Helical" evidence="6">
    <location>
        <begin position="92"/>
        <end position="110"/>
    </location>
</feature>
<keyword evidence="4 6" id="KW-1133">Transmembrane helix</keyword>
<evidence type="ECO:0000256" key="1">
    <source>
        <dbReference type="ARBA" id="ARBA00004141"/>
    </source>
</evidence>
<feature type="transmembrane region" description="Helical" evidence="6">
    <location>
        <begin position="55"/>
        <end position="80"/>
    </location>
</feature>
<keyword evidence="5 6" id="KW-0472">Membrane</keyword>
<keyword evidence="8" id="KW-1185">Reference proteome</keyword>
<evidence type="ECO:0000313" key="7">
    <source>
        <dbReference type="EMBL" id="MDE4907558.1"/>
    </source>
</evidence>
<keyword evidence="3 6" id="KW-0812">Transmembrane</keyword>
<name>A0A9Q4PXV2_9EURY</name>
<accession>A0A9Q4PXV2</accession>
<feature type="transmembrane region" description="Helical" evidence="6">
    <location>
        <begin position="197"/>
        <end position="224"/>
    </location>
</feature>
<feature type="transmembrane region" description="Helical" evidence="6">
    <location>
        <begin position="345"/>
        <end position="368"/>
    </location>
</feature>
<organism evidence="7 8">
    <name type="scientific">Methanogenium marinum</name>
    <dbReference type="NCBI Taxonomy" id="348610"/>
    <lineage>
        <taxon>Archaea</taxon>
        <taxon>Methanobacteriati</taxon>
        <taxon>Methanobacteriota</taxon>
        <taxon>Stenosarchaea group</taxon>
        <taxon>Methanomicrobia</taxon>
        <taxon>Methanomicrobiales</taxon>
        <taxon>Methanomicrobiaceae</taxon>
        <taxon>Methanogenium</taxon>
    </lineage>
</organism>
<dbReference type="GO" id="GO:0016020">
    <property type="term" value="C:membrane"/>
    <property type="evidence" value="ECO:0007669"/>
    <property type="project" value="UniProtKB-SubCell"/>
</dbReference>
<feature type="transmembrane region" description="Helical" evidence="6">
    <location>
        <begin position="117"/>
        <end position="135"/>
    </location>
</feature>
<dbReference type="Proteomes" id="UP001143747">
    <property type="component" value="Unassembled WGS sequence"/>
</dbReference>
<feature type="transmembrane region" description="Helical" evidence="6">
    <location>
        <begin position="380"/>
        <end position="399"/>
    </location>
</feature>
<feature type="transmembrane region" description="Helical" evidence="6">
    <location>
        <begin position="12"/>
        <end position="43"/>
    </location>
</feature>
<dbReference type="AlphaFoldDB" id="A0A9Q4PXV2"/>